<dbReference type="Proteomes" id="UP001066276">
    <property type="component" value="Chromosome 2_2"/>
</dbReference>
<organism evidence="1 2">
    <name type="scientific">Pleurodeles waltl</name>
    <name type="common">Iberian ribbed newt</name>
    <dbReference type="NCBI Taxonomy" id="8319"/>
    <lineage>
        <taxon>Eukaryota</taxon>
        <taxon>Metazoa</taxon>
        <taxon>Chordata</taxon>
        <taxon>Craniata</taxon>
        <taxon>Vertebrata</taxon>
        <taxon>Euteleostomi</taxon>
        <taxon>Amphibia</taxon>
        <taxon>Batrachia</taxon>
        <taxon>Caudata</taxon>
        <taxon>Salamandroidea</taxon>
        <taxon>Salamandridae</taxon>
        <taxon>Pleurodelinae</taxon>
        <taxon>Pleurodeles</taxon>
    </lineage>
</organism>
<evidence type="ECO:0000313" key="1">
    <source>
        <dbReference type="EMBL" id="KAJ1195611.1"/>
    </source>
</evidence>
<protein>
    <submittedName>
        <fullName evidence="1">Uncharacterized protein</fullName>
    </submittedName>
</protein>
<comment type="caution">
    <text evidence="1">The sequence shown here is derived from an EMBL/GenBank/DDBJ whole genome shotgun (WGS) entry which is preliminary data.</text>
</comment>
<accession>A0AAV7V4S8</accession>
<dbReference type="AlphaFoldDB" id="A0AAV7V4S8"/>
<proteinExistence type="predicted"/>
<evidence type="ECO:0000313" key="2">
    <source>
        <dbReference type="Proteomes" id="UP001066276"/>
    </source>
</evidence>
<name>A0AAV7V4S8_PLEWA</name>
<gene>
    <name evidence="1" type="ORF">NDU88_004888</name>
</gene>
<sequence>MVLSKHPILGRRILLVDLLSSRRPSVRDAQLLGRHVLFIDLLLSRRPSVRDSQPFESPFLLFTQCDDARRCSCPRSDLVQKLFSRERSRAQKASV</sequence>
<reference evidence="1" key="1">
    <citation type="journal article" date="2022" name="bioRxiv">
        <title>Sequencing and chromosome-scale assembly of the giantPleurodeles waltlgenome.</title>
        <authorList>
            <person name="Brown T."/>
            <person name="Elewa A."/>
            <person name="Iarovenko S."/>
            <person name="Subramanian E."/>
            <person name="Araus A.J."/>
            <person name="Petzold A."/>
            <person name="Susuki M."/>
            <person name="Suzuki K.-i.T."/>
            <person name="Hayashi T."/>
            <person name="Toyoda A."/>
            <person name="Oliveira C."/>
            <person name="Osipova E."/>
            <person name="Leigh N.D."/>
            <person name="Simon A."/>
            <person name="Yun M.H."/>
        </authorList>
    </citation>
    <scope>NUCLEOTIDE SEQUENCE</scope>
    <source>
        <strain evidence="1">20211129_DDA</strain>
        <tissue evidence="1">Liver</tissue>
    </source>
</reference>
<dbReference type="EMBL" id="JANPWB010000004">
    <property type="protein sequence ID" value="KAJ1195611.1"/>
    <property type="molecule type" value="Genomic_DNA"/>
</dbReference>
<keyword evidence="2" id="KW-1185">Reference proteome</keyword>